<dbReference type="GO" id="GO:0043041">
    <property type="term" value="P:amino acid activation for nonribosomal peptide biosynthetic process"/>
    <property type="evidence" value="ECO:0007669"/>
    <property type="project" value="TreeGrafter"/>
</dbReference>
<dbReference type="NCBIfam" id="NF003417">
    <property type="entry name" value="PRK04813.1"/>
    <property type="match status" value="4"/>
</dbReference>
<dbReference type="GO" id="GO:0010106">
    <property type="term" value="P:cellular response to iron ion starvation"/>
    <property type="evidence" value="ECO:0007669"/>
    <property type="project" value="UniProtKB-ARBA"/>
</dbReference>
<comment type="similarity">
    <text evidence="5">Belongs to the NRP synthetase family.</text>
</comment>
<proteinExistence type="inferred from homology"/>
<feature type="domain" description="Carrier" evidence="7">
    <location>
        <begin position="1598"/>
        <end position="1672"/>
    </location>
</feature>
<dbReference type="FunFam" id="3.30.300.30:FF:000015">
    <property type="entry name" value="Nonribosomal peptide synthase SidD"/>
    <property type="match status" value="2"/>
</dbReference>
<dbReference type="Pfam" id="PF00501">
    <property type="entry name" value="AMP-binding"/>
    <property type="match status" value="4"/>
</dbReference>
<dbReference type="NCBIfam" id="TIGR01733">
    <property type="entry name" value="AA-adenyl-dom"/>
    <property type="match status" value="3"/>
</dbReference>
<protein>
    <recommendedName>
        <fullName evidence="7">Carrier domain-containing protein</fullName>
    </recommendedName>
</protein>
<evidence type="ECO:0000259" key="7">
    <source>
        <dbReference type="PROSITE" id="PS50075"/>
    </source>
</evidence>
<dbReference type="InterPro" id="IPR001242">
    <property type="entry name" value="Condensation_dom"/>
</dbReference>
<feature type="region of interest" description="Disordered" evidence="6">
    <location>
        <begin position="1669"/>
        <end position="1691"/>
    </location>
</feature>
<dbReference type="GO" id="GO:0016874">
    <property type="term" value="F:ligase activity"/>
    <property type="evidence" value="ECO:0007669"/>
    <property type="project" value="UniProtKB-KW"/>
</dbReference>
<keyword evidence="9" id="KW-1185">Reference proteome</keyword>
<dbReference type="SMART" id="SM00823">
    <property type="entry name" value="PKS_PP"/>
    <property type="match status" value="5"/>
</dbReference>
<evidence type="ECO:0000313" key="9">
    <source>
        <dbReference type="Proteomes" id="UP000799777"/>
    </source>
</evidence>
<name>A0A9P4LJN4_9PLEO</name>
<dbReference type="Gene3D" id="3.30.559.30">
    <property type="entry name" value="Nonribosomal peptide synthetase, condensation domain"/>
    <property type="match status" value="6"/>
</dbReference>
<feature type="region of interest" description="Disordered" evidence="6">
    <location>
        <begin position="4256"/>
        <end position="4275"/>
    </location>
</feature>
<dbReference type="PROSITE" id="PS00012">
    <property type="entry name" value="PHOSPHOPANTETHEINE"/>
    <property type="match status" value="5"/>
</dbReference>
<dbReference type="InterPro" id="IPR009081">
    <property type="entry name" value="PP-bd_ACP"/>
</dbReference>
<keyword evidence="4" id="KW-0436">Ligase</keyword>
<organism evidence="8 9">
    <name type="scientific">Setomelanomma holmii</name>
    <dbReference type="NCBI Taxonomy" id="210430"/>
    <lineage>
        <taxon>Eukaryota</taxon>
        <taxon>Fungi</taxon>
        <taxon>Dikarya</taxon>
        <taxon>Ascomycota</taxon>
        <taxon>Pezizomycotina</taxon>
        <taxon>Dothideomycetes</taxon>
        <taxon>Pleosporomycetidae</taxon>
        <taxon>Pleosporales</taxon>
        <taxon>Pleosporineae</taxon>
        <taxon>Phaeosphaeriaceae</taxon>
        <taxon>Setomelanomma</taxon>
    </lineage>
</organism>
<dbReference type="InterPro" id="IPR020845">
    <property type="entry name" value="AMP-binding_CS"/>
</dbReference>
<dbReference type="PANTHER" id="PTHR45527">
    <property type="entry name" value="NONRIBOSOMAL PEPTIDE SYNTHETASE"/>
    <property type="match status" value="1"/>
</dbReference>
<feature type="domain" description="Carrier" evidence="7">
    <location>
        <begin position="3728"/>
        <end position="3802"/>
    </location>
</feature>
<dbReference type="InterPro" id="IPR023213">
    <property type="entry name" value="CAT-like_dom_sf"/>
</dbReference>
<dbReference type="PROSITE" id="PS00455">
    <property type="entry name" value="AMP_BINDING"/>
    <property type="match status" value="1"/>
</dbReference>
<dbReference type="CDD" id="cd05918">
    <property type="entry name" value="A_NRPS_SidN3_like"/>
    <property type="match status" value="3"/>
</dbReference>
<dbReference type="SUPFAM" id="SSF47336">
    <property type="entry name" value="ACP-like"/>
    <property type="match status" value="5"/>
</dbReference>
<dbReference type="InterPro" id="IPR042099">
    <property type="entry name" value="ANL_N_sf"/>
</dbReference>
<dbReference type="InterPro" id="IPR036736">
    <property type="entry name" value="ACP-like_sf"/>
</dbReference>
<dbReference type="InterPro" id="IPR000873">
    <property type="entry name" value="AMP-dep_synth/lig_dom"/>
</dbReference>
<gene>
    <name evidence="8" type="ORF">EK21DRAFT_72050</name>
</gene>
<dbReference type="InterPro" id="IPR045851">
    <property type="entry name" value="AMP-bd_C_sf"/>
</dbReference>
<evidence type="ECO:0000256" key="5">
    <source>
        <dbReference type="ARBA" id="ARBA00029454"/>
    </source>
</evidence>
<dbReference type="InterPro" id="IPR010071">
    <property type="entry name" value="AA_adenyl_dom"/>
</dbReference>
<dbReference type="Gene3D" id="3.40.50.12780">
    <property type="entry name" value="N-terminal domain of ligase-like"/>
    <property type="match status" value="4"/>
</dbReference>
<feature type="compositionally biased region" description="Basic and acidic residues" evidence="6">
    <location>
        <begin position="1677"/>
        <end position="1687"/>
    </location>
</feature>
<dbReference type="Gene3D" id="3.30.559.10">
    <property type="entry name" value="Chloramphenicol acetyltransferase-like domain"/>
    <property type="match status" value="6"/>
</dbReference>
<dbReference type="InterPro" id="IPR006162">
    <property type="entry name" value="Ppantetheine_attach_site"/>
</dbReference>
<keyword evidence="3" id="KW-0597">Phosphoprotein</keyword>
<dbReference type="GO" id="GO:0005737">
    <property type="term" value="C:cytoplasm"/>
    <property type="evidence" value="ECO:0007669"/>
    <property type="project" value="TreeGrafter"/>
</dbReference>
<evidence type="ECO:0000256" key="1">
    <source>
        <dbReference type="ARBA" id="ARBA00004924"/>
    </source>
</evidence>
<accession>A0A9P4LJN4</accession>
<dbReference type="GO" id="GO:0031177">
    <property type="term" value="F:phosphopantetheine binding"/>
    <property type="evidence" value="ECO:0007669"/>
    <property type="project" value="InterPro"/>
</dbReference>
<dbReference type="FunFam" id="3.30.300.30:FF:000033">
    <property type="entry name" value="Nonribosomal siderophore peptide synthase SidC"/>
    <property type="match status" value="1"/>
</dbReference>
<feature type="domain" description="Carrier" evidence="7">
    <location>
        <begin position="2650"/>
        <end position="2726"/>
    </location>
</feature>
<comment type="pathway">
    <text evidence="1">Siderophore biosynthesis.</text>
</comment>
<dbReference type="InterPro" id="IPR020806">
    <property type="entry name" value="PKS_PP-bd"/>
</dbReference>
<evidence type="ECO:0000256" key="3">
    <source>
        <dbReference type="ARBA" id="ARBA00022553"/>
    </source>
</evidence>
<comment type="caution">
    <text evidence="8">The sequence shown here is derived from an EMBL/GenBank/DDBJ whole genome shotgun (WGS) entry which is preliminary data.</text>
</comment>
<dbReference type="Pfam" id="PF00550">
    <property type="entry name" value="PP-binding"/>
    <property type="match status" value="6"/>
</dbReference>
<dbReference type="OrthoDB" id="416786at2759"/>
<dbReference type="PANTHER" id="PTHR45527:SF1">
    <property type="entry name" value="FATTY ACID SYNTHASE"/>
    <property type="match status" value="1"/>
</dbReference>
<dbReference type="Gene3D" id="1.10.1200.10">
    <property type="entry name" value="ACP-like"/>
    <property type="match status" value="5"/>
</dbReference>
<feature type="domain" description="Carrier" evidence="7">
    <location>
        <begin position="4280"/>
        <end position="4356"/>
    </location>
</feature>
<evidence type="ECO:0000256" key="2">
    <source>
        <dbReference type="ARBA" id="ARBA00022450"/>
    </source>
</evidence>
<dbReference type="SUPFAM" id="SSF56801">
    <property type="entry name" value="Acetyl-CoA synthetase-like"/>
    <property type="match status" value="4"/>
</dbReference>
<evidence type="ECO:0000256" key="4">
    <source>
        <dbReference type="ARBA" id="ARBA00022598"/>
    </source>
</evidence>
<evidence type="ECO:0000256" key="6">
    <source>
        <dbReference type="SAM" id="MobiDB-lite"/>
    </source>
</evidence>
<dbReference type="Gene3D" id="3.30.300.30">
    <property type="match status" value="4"/>
</dbReference>
<dbReference type="FunFam" id="3.40.50.980:FF:000001">
    <property type="entry name" value="Non-ribosomal peptide synthetase"/>
    <property type="match status" value="2"/>
</dbReference>
<dbReference type="Proteomes" id="UP000799777">
    <property type="component" value="Unassembled WGS sequence"/>
</dbReference>
<dbReference type="SUPFAM" id="SSF52777">
    <property type="entry name" value="CoA-dependent acyltransferases"/>
    <property type="match status" value="12"/>
</dbReference>
<keyword evidence="2" id="KW-0596">Phosphopantetheine</keyword>
<dbReference type="GO" id="GO:0031169">
    <property type="term" value="P:ferrichrome biosynthetic process"/>
    <property type="evidence" value="ECO:0007669"/>
    <property type="project" value="UniProtKB-ARBA"/>
</dbReference>
<dbReference type="CDD" id="cd19542">
    <property type="entry name" value="CT_NRPS-like"/>
    <property type="match status" value="2"/>
</dbReference>
<dbReference type="Pfam" id="PF00668">
    <property type="entry name" value="Condensation"/>
    <property type="match status" value="6"/>
</dbReference>
<dbReference type="PROSITE" id="PS50075">
    <property type="entry name" value="CARRIER"/>
    <property type="match status" value="5"/>
</dbReference>
<feature type="compositionally biased region" description="Basic and acidic residues" evidence="6">
    <location>
        <begin position="4259"/>
        <end position="4269"/>
    </location>
</feature>
<dbReference type="EMBL" id="ML978227">
    <property type="protein sequence ID" value="KAF2027405.1"/>
    <property type="molecule type" value="Genomic_DNA"/>
</dbReference>
<reference evidence="8" key="1">
    <citation type="journal article" date="2020" name="Stud. Mycol.">
        <title>101 Dothideomycetes genomes: a test case for predicting lifestyles and emergence of pathogens.</title>
        <authorList>
            <person name="Haridas S."/>
            <person name="Albert R."/>
            <person name="Binder M."/>
            <person name="Bloem J."/>
            <person name="Labutti K."/>
            <person name="Salamov A."/>
            <person name="Andreopoulos B."/>
            <person name="Baker S."/>
            <person name="Barry K."/>
            <person name="Bills G."/>
            <person name="Bluhm B."/>
            <person name="Cannon C."/>
            <person name="Castanera R."/>
            <person name="Culley D."/>
            <person name="Daum C."/>
            <person name="Ezra D."/>
            <person name="Gonzalez J."/>
            <person name="Henrissat B."/>
            <person name="Kuo A."/>
            <person name="Liang C."/>
            <person name="Lipzen A."/>
            <person name="Lutzoni F."/>
            <person name="Magnuson J."/>
            <person name="Mondo S."/>
            <person name="Nolan M."/>
            <person name="Ohm R."/>
            <person name="Pangilinan J."/>
            <person name="Park H.-J."/>
            <person name="Ramirez L."/>
            <person name="Alfaro M."/>
            <person name="Sun H."/>
            <person name="Tritt A."/>
            <person name="Yoshinaga Y."/>
            <person name="Zwiers L.-H."/>
            <person name="Turgeon B."/>
            <person name="Goodwin S."/>
            <person name="Spatafora J."/>
            <person name="Crous P."/>
            <person name="Grigoriev I."/>
        </authorList>
    </citation>
    <scope>NUCLEOTIDE SEQUENCE</scope>
    <source>
        <strain evidence="8">CBS 110217</strain>
    </source>
</reference>
<feature type="domain" description="Carrier" evidence="7">
    <location>
        <begin position="4839"/>
        <end position="4915"/>
    </location>
</feature>
<dbReference type="FunFam" id="3.40.50.12780:FF:000024">
    <property type="entry name" value="Nonribosomal siderophore peptide synthase SidC"/>
    <property type="match status" value="2"/>
</dbReference>
<sequence length="5398" mass="602050">MVRVPENTHDLSILHAHPSLLPGPNLLHELVAPSSSAVAIDFLEYGSKKRAFSYEQLHVLSGSLARRITETLTKLKDASPIIPVLLPQSPELYIVLLAILKAGKAFCPLNLDTPAERLRFILEDVSADLLLTNSTIHGYLDFPSHLTILDVDYELHRSDKVAKQLPQARPEHLAYVLYTSGSTGLPKAVSVSHRAVTQSLIAHTRHIPAFSRFLQFASPTFDVSIFEIFFPWYKAATLVGRTRSEMLDDLPSTIRTLEVDAAELTPTVVTNLLGGRSSVPGLKLLFTIGEMLTPDVIKEYGGTATRDSILWAMYGPTEASIHCTLQPRISAFAPTTSIGYPLDTVSAFIVKPSRESEGSTKFVILPVGTEGELAVGGPQIANEYLNRPELTATSFVHHPDYGWVYRTGDRARLRHDGNLECLGRVVAGQIKLRGQRVELGEVEQIIMKVDHCRATVVMVIEDSLVAFCAVGSHDVSHDDVSQMCMRWLPEIMVPSHVLFVSVMPQLPSGKIDKASLIRLYRQSLQGDGSTTDTGLYNANSSILDMIEFHLNQPLTLDSNLASTGLNSLQAIKLASRLRSAGFRISTIQLLSATKVSDILKMSTESQANGIHLPKEIPVEDVMKKLPELRVWRADISHVLPCTPLQEAMLAETMKRPNAYCNWIEVEFAELYTYADIRQAISRLAFLNQILRSGFCLGDKHCGTFLQIVWKGLDSSQVQQVNEFSRPFSLGSLESLLRPLHVQIRRHKGKAQLLFQIHHALYDGWSFDLMLRDLDDLLHGQDVPPRPQFRQVVRYFQDQAGLAGPREEAEQYWSSHLSGHPPSTVPNYNGKLIEGRITSSWRGRSSVKPQTLSQRAGEILCSPQVFFQAALAYVLSLYTGSDDVVMGNVTSGRTIPITGIEDIIGPCIASLPFRLRFRDLADVRSILEETQRINLASLEHALLPLRDIARAANVRTGTALYDALFVWQQSLDLNLATDSSTHVVDNADNLECKVTFEVEPHSDHIMIRATFDPAYFPVGQIEYLSRQLDETVQLFLRDLDCPASDISKSFTASTLSISNAMPRQSPIQHGLSHAVEQWAMREPDKEAIVFGHINGGSMRVKAATTYAALNQNANRLARHISSKGIRAGDLVGIVMEKSIDLYAAILAVIKTGAGYLPLVPDLPSERVRTILHNAQVDVCISDSSALTRLREQTSSHVIDLDTIDLSCYENHDLDTPYEGANVAYAVFTSGSTGTPKGVLVTQENLMSNLEYLSHLYPFTTESRLLQSCSQAFDVSVFEIFFAWHVGMCLCSATKDDLFFDIEDAINSLNITHLSLTPTVAALVDPERVPRVKFLVTAGEAVTEQVRRNWAGRGLYQGYGPSETTNICTVKPSVSSTDLINNIGRPFANTSAFVIDPDSATFLPRGAVGELCFGGYQVFKGYLNRPELTAAKIIHHPQYGRIYRSGDLGIMLPDDSILFVGRLDDQVKIRGQRVELGEITSAVLDVEVVQDCMTLLIPNHQQSDLLAAFWVPVANSLPDFYVLDTQNIRSTTLDIYASLLNRLPSYMMPSHLIPVSRLPMTAQGKIDKRRLTECFHSIDQQSLDCATHYQDKSNDENITDAWEIRVRDLLADTLRTPPGNIRRSSSFFTLGLDSVSAISLGNALRKAGLGNFAISTILRCSTIALLSTQKNTSASSNQRPREELARPEEALDSGEVSRIRQMYGKISQCCKIRPCTPLQEAMLSSGASSSSGSTYTNAIVFTINGDLKRLQHAWATIFERHEILRTSFVATNDPSHAWAQVIWEVASIRWGMVNASNGARARADKMIRNLLDTDRPPVWLAVAEEQHRTSLLFCCHHAMYDGTAIRTLLAEVQDVYHHRQVPPPVSYDLYLQQMLSQDLKLVDQFWEASFKGFEPAYFPDLTGRSQPRRQSSSTWRKELQLPLSEIRQACQNLSWSLLSVVHATWAKLLHLYTGESDLCFGNVVSGRAFPDHDFDRLVAPCFNTLPVRVNFDFRKDNASLAEQTHTSSLNSLEHQLTPLRRIQKLVVRDEGRLFDTLLILQQPSEPLDETIWTLREDSGDMDLPLVCEIIQDQSKDRLEVLIHYNSTVLSESEARIVADTFEFSLTTLIQHPNAPANDAIGLPKHLRAESNLQYEAMKTNELLHSSFGCNARTYPERIALDFAHGNGMRTTWSFNDLNEKANDIAHALIARGTKPEDIVAIHVSKSPLFYASVLGVLKAGAAFAPVHPDLPDARKCLMLEELAAKVILIAKDQDTPSTLPFGDILNVQVVDRTTKGDPVIEGLTSSNIAYCLFTSGSTGTPKAVSMEHCAPIQTIESSRALIPWDPSSRLLQYAAVTFDMCYYDCFLAWSFGFTLCAAEQQMMLDELPKTINELRVDLLDLTPSVAASLTRGEVPRVRWLYCIGETMTPDIVEAWQDACVNSYGPTEAAFCTTIQPVSKDVKTAVIGRPFPSTSFAVFSAYGERPLPVLSVGELYIGGAQLARGYLGKSDLTVERFVSKCGQRFYRSGDMVRMLSDGSFEFIGRADDQVKIRGLRVELGEINHVLQSSHDEVKSAVTQILKKNTSAKEQLVSFLATNHPIDNKVQEEIRGHLRQKAKNFLPAYMVPRFFIFVDIVPRSLAGKIDKEALADIFRRSPEVDELTNGLSTHTYDYQWTDIERLIREVFAKLSRSALEDVLPSTTIYQLGLDSISAVQVAAALRREGYGLNSADVMKYLTCVDIAAHLIQATRSQQSPQATFDFESFDATHRATILSAHNPAIGEIEAILPCTPLQEGMLSQMLAKDGNVYINFLRLELRRDVDMERMREAWRQIMQKHPILRTGFTHLQDKKQPFAMIVYKSSAIKLPWYTSTDNTAPETADEWLEKMRGRAAVDFYRPLWQIRIVFDSQNAYLDIAIFHALFDAQSLQSIFQDVLSAYVGQAVQSAPSLRTVVDGIIQRSKDQEGEGRKFWDDMSKQATPCRFPNLSPLRQEVQLPGICIYQSAQSLHAMEKACRQANTTIQAVGLASWLSLIAAYTGERTATCGLVLAGRTFEAAEDAVFPCINTVPFSCELTGDDKKTLDLVTGLLAGVQQHQHIPLSRIQKLMGYPNEALFDSIFAYQKLPSQKTRNNLWAIVDEKATIEYPVSIELELKEDRLEYRLTIMPHTIPQKQANLMLKQFDHLIQYFLFPNANSEEVQESLYSVTPAKESVLQSGIQFLHDFVEQTAAKYPQRRALEFADSIDRGSYSARTWTYHELDCEGNKIAHLLIHNGVRPCDLVGVCFDKCPEASFAMLGVLKAGCAFVAIDPAAPAARQRFIVEDSGATAVLSMTAHSVGFAAHVVVPTLNLDEASTASCPSTTPVLQRQISPQDRSYCLYTSGTTGTPKGCELTHENAVQALLFFQRIFAGHWNAESRWLQFASFHFDVSVLEQYWSWSIGICVVSAPRDVIFEDLPNSINTLGITHIDLTPSLAQLLHPEDVPSLCKGVFITGGESLKQEILDIWGPKAVIYNGYGPTETTIGCTMYPRVPANGKPSNIGWQFDNVGTLVLRPDSDVPVLRGGIGELCVSGKLVGKGYLNRKELTDKSFPYLARFSERVYRTGDLVRILHDDSFEFLGRADDQVKLRGQRLEIGEINSVIRQSNRQVTDVATMVLKHPRQQKDQLVSFVVYGRAKTDCEVLLNAPFDTTNVKEACHEKLPPYMVPTHFVCLTSMPLNVNNKADGKKLRNLYNKVSAADLYKLSNSSVDQDQAWSDQEANVRLVLMKELDVNQDAIGKDTSFFELGMDSISVIGVARAMKMADFKNVTASMIMAHSTLRRLSKVMSTSMATTAKDAALLAAQQWIAATQHRYRRTVAQCVGISTINIEALAPCTPLQQGMIARSLESKEGLYFNTFQFELTDDVEDQRLRAAWQTVFDAFGILRTNFTNTEDGFVQAVLRNVDLPWITDSTVKNESIEDCVARLRSRWLEANEQNFIRPFELIHVHSHGEQQLVMHIFHGLYDGISIELIFKAVWDAYNGRQPSKDAPDFQSVLAHGPLRVSQESKKFWQQHVSFRFARPFPLLAVNATDKPIKVTRELRDLGELELTRRKLNVTAQAIAQACWLSVLHQHTKTATTIGVVVSGRSIDLEHSDQIVGPMFNTIPYQHHLHQKETWVSIIKRVHEFNVSVNPHQHTALRDIAKWCGMDRRQALFNTLFVYQVAQGEAEWAQNEAWRLSSGDTVADYPLAFEVEQRGNEAWALTLVAQGHVADVVTLNTLLEDFEKKLDQIIGDESAEVYTIEANGAADDKEPERSREVSNGIHPSSNFTWNNTAKALREALADLTGSELHDVNKTTSIFELGLDSIDAIKLSSRLKNRNLDLPVSGIMRGLTIEGMLSQIRSTNHTTQKDDSNEYELESQQAELMSYFEQRNFDMSRVEAVLPLTPLQEGMVAEMIRSDFRRYYNFDVMEISQEANVEKLRDAWVRVVEASPILRTSFMGIDDPELRDSFGQIVNTQSHKFWDHITTASTPDFPALFEELRHRETQLALSEPPFHVLLIESPIRSHLVLSLAHALYDGWSLGLLHADVQSAYNGTFQPRPNYQPALSSILSTTAADATAFWQDYLSGSKRSTFAHTRKQQDAAPQIVHRLEHSSRISANDITIFAKKANISVQTLGQAVYAMVLSSYVRSLDVVFGSVLSGRDDEMASQLIFPTMNTVAIRIILHGTRLELLRHVQDSFMNLKQYQHFPLRKALTLAGVHGGLFESLFIYQKSVDIAVQDQPHLYISVEGYSDVEYAVCVEMEMAHDELKWRCAVKDEFFDKRGTKELFSRLDMVLEEIMRGPDKPVLDLTSDGTSVCGLPPFTNSETTSTLDTDGKPFQVHHMHSTEQLQAIQAIREALATVSGTPRDEITKETTIFHIGLDSISAIKVSSLLRTKGISLSVGDMLRAGTISQMACVLDARPAQEAKTKPLGEVALQKLLRSVDQYAIKQRAKLAGVPAASVDGLRVLPVTPGQQYMLSVWLNTKGSNMYHEFEYTLDGRSTSLDDLNDAWRTIVATNSIFRTWFISTSSLQHPYVQVVEENVGKHLHTEVLDESTSSCASQESEILQPWARLFRTHITDHGCGIKLKIHHALYDGVSLPILVQQLQNLCNGLAASSPTNIFSKLLLSQCTESAIKSRRAFWIHYLGGLKQSRLPHPAATPLKRVEIFKPALLLSDTLEKTTRNNGVSWHALFLAVYAELYAALTYKSGSPDVIVGVYLANRSDDGIASAAIPTVNLLPLRIRSPYAHVDDLIASAKEIQKDLREISTPDNASASLFEISEWTGIRVDTFVNFLSLPDAETQEVASSDGNVRIVPAQTGQWTEPRSEVVDRAAKFTTEHEASLQKYLVNERVNEAYLHAVDVEVAIRNGSLDIGVFAPAEMLGLTEGEKLTGELKEHLESFKAFE</sequence>
<evidence type="ECO:0000313" key="8">
    <source>
        <dbReference type="EMBL" id="KAF2027405.1"/>
    </source>
</evidence>